<keyword evidence="3 6" id="KW-0812">Transmembrane</keyword>
<dbReference type="Proteomes" id="UP000178186">
    <property type="component" value="Unassembled WGS sequence"/>
</dbReference>
<comment type="caution">
    <text evidence="7">The sequence shown here is derived from an EMBL/GenBank/DDBJ whole genome shotgun (WGS) entry which is preliminary data.</text>
</comment>
<feature type="transmembrane region" description="Helical" evidence="6">
    <location>
        <begin position="32"/>
        <end position="52"/>
    </location>
</feature>
<organism evidence="7 8">
    <name type="scientific">Candidatus Ryanbacteria bacterium RIFCSPLOWO2_02_FULL_45_11c</name>
    <dbReference type="NCBI Taxonomy" id="1802128"/>
    <lineage>
        <taxon>Bacteria</taxon>
        <taxon>Candidatus Ryaniibacteriota</taxon>
    </lineage>
</organism>
<feature type="transmembrane region" description="Helical" evidence="6">
    <location>
        <begin position="319"/>
        <end position="338"/>
    </location>
</feature>
<keyword evidence="2" id="KW-1003">Cell membrane</keyword>
<feature type="transmembrane region" description="Helical" evidence="6">
    <location>
        <begin position="195"/>
        <end position="217"/>
    </location>
</feature>
<sequence>MQSTYQKVAETLFLKLNRFLGTDTRYLMRGSFWLVIGSMAGMLIGLLLSMTYARYLPKETYGSYRYVLSIISLVGIFSLPSFGATITRSSARGFDGTFRKLSRIMFFSSFGISIVCVGAATFFFFRDQKELTLALAIAALFIPFVEGLGSWRAYLDGKKQFRNKSVYNITTQIVYGLLMAAAVISSYALGFGLALTLTLLVGTYMLTHALPNVYFYFRTLRIIPPHAPEEPGSIRHALHLSVSSVPATFATYIDGVLLYHFLGPSALAIYSFAILLPEQVKALLATYINVSLPKLATQTADTNAQALAKKTLPGKILKASLLSAVIIGGYIIVAPFAYQILFPAYVESAPYSQVFALSLLLFPFSIFGPFIQMEGNVWKIYLESVTGPFIQIILLLILIPQFGIWGAVGGRVIGRILNVLLEFIIFIK</sequence>
<dbReference type="EMBL" id="MHNY01000028">
    <property type="protein sequence ID" value="OGZ55406.1"/>
    <property type="molecule type" value="Genomic_DNA"/>
</dbReference>
<feature type="transmembrane region" description="Helical" evidence="6">
    <location>
        <begin position="64"/>
        <end position="83"/>
    </location>
</feature>
<reference evidence="7 8" key="1">
    <citation type="journal article" date="2016" name="Nat. Commun.">
        <title>Thousands of microbial genomes shed light on interconnected biogeochemical processes in an aquifer system.</title>
        <authorList>
            <person name="Anantharaman K."/>
            <person name="Brown C.T."/>
            <person name="Hug L.A."/>
            <person name="Sharon I."/>
            <person name="Castelle C.J."/>
            <person name="Probst A.J."/>
            <person name="Thomas B.C."/>
            <person name="Singh A."/>
            <person name="Wilkins M.J."/>
            <person name="Karaoz U."/>
            <person name="Brodie E.L."/>
            <person name="Williams K.H."/>
            <person name="Hubbard S.S."/>
            <person name="Banfield J.F."/>
        </authorList>
    </citation>
    <scope>NUCLEOTIDE SEQUENCE [LARGE SCALE GENOMIC DNA]</scope>
</reference>
<dbReference type="AlphaFoldDB" id="A0A1G2GYV7"/>
<dbReference type="InterPro" id="IPR002797">
    <property type="entry name" value="Polysacc_synth"/>
</dbReference>
<feature type="transmembrane region" description="Helical" evidence="6">
    <location>
        <begin position="166"/>
        <end position="189"/>
    </location>
</feature>
<dbReference type="PANTHER" id="PTHR30250">
    <property type="entry name" value="PST FAMILY PREDICTED COLANIC ACID TRANSPORTER"/>
    <property type="match status" value="1"/>
</dbReference>
<proteinExistence type="predicted"/>
<evidence type="ECO:0000313" key="7">
    <source>
        <dbReference type="EMBL" id="OGZ55406.1"/>
    </source>
</evidence>
<accession>A0A1G2GYV7</accession>
<dbReference type="PANTHER" id="PTHR30250:SF11">
    <property type="entry name" value="O-ANTIGEN TRANSPORTER-RELATED"/>
    <property type="match status" value="1"/>
</dbReference>
<feature type="transmembrane region" description="Helical" evidence="6">
    <location>
        <begin position="350"/>
        <end position="368"/>
    </location>
</feature>
<evidence type="ECO:0008006" key="9">
    <source>
        <dbReference type="Google" id="ProtNLM"/>
    </source>
</evidence>
<feature type="transmembrane region" description="Helical" evidence="6">
    <location>
        <begin position="131"/>
        <end position="154"/>
    </location>
</feature>
<evidence type="ECO:0000256" key="5">
    <source>
        <dbReference type="ARBA" id="ARBA00023136"/>
    </source>
</evidence>
<dbReference type="GO" id="GO:0005886">
    <property type="term" value="C:plasma membrane"/>
    <property type="evidence" value="ECO:0007669"/>
    <property type="project" value="UniProtKB-SubCell"/>
</dbReference>
<feature type="transmembrane region" description="Helical" evidence="6">
    <location>
        <begin position="104"/>
        <end position="125"/>
    </location>
</feature>
<feature type="transmembrane region" description="Helical" evidence="6">
    <location>
        <begin position="259"/>
        <end position="276"/>
    </location>
</feature>
<comment type="subcellular location">
    <subcellularLocation>
        <location evidence="1">Cell membrane</location>
        <topology evidence="1">Multi-pass membrane protein</topology>
    </subcellularLocation>
</comment>
<name>A0A1G2GYV7_9BACT</name>
<feature type="transmembrane region" description="Helical" evidence="6">
    <location>
        <begin position="380"/>
        <end position="399"/>
    </location>
</feature>
<protein>
    <recommendedName>
        <fullName evidence="9">Polysaccharide biosynthesis protein C-terminal domain-containing protein</fullName>
    </recommendedName>
</protein>
<dbReference type="STRING" id="1802128.A3H64_03500"/>
<gene>
    <name evidence="7" type="ORF">A3H64_03500</name>
</gene>
<evidence type="ECO:0000256" key="6">
    <source>
        <dbReference type="SAM" id="Phobius"/>
    </source>
</evidence>
<dbReference type="InterPro" id="IPR050833">
    <property type="entry name" value="Poly_Biosynth_Transport"/>
</dbReference>
<keyword evidence="4 6" id="KW-1133">Transmembrane helix</keyword>
<dbReference type="Pfam" id="PF01943">
    <property type="entry name" value="Polysacc_synt"/>
    <property type="match status" value="1"/>
</dbReference>
<evidence type="ECO:0000313" key="8">
    <source>
        <dbReference type="Proteomes" id="UP000178186"/>
    </source>
</evidence>
<keyword evidence="5 6" id="KW-0472">Membrane</keyword>
<evidence type="ECO:0000256" key="3">
    <source>
        <dbReference type="ARBA" id="ARBA00022692"/>
    </source>
</evidence>
<evidence type="ECO:0000256" key="4">
    <source>
        <dbReference type="ARBA" id="ARBA00022989"/>
    </source>
</evidence>
<evidence type="ECO:0000256" key="1">
    <source>
        <dbReference type="ARBA" id="ARBA00004651"/>
    </source>
</evidence>
<evidence type="ECO:0000256" key="2">
    <source>
        <dbReference type="ARBA" id="ARBA00022475"/>
    </source>
</evidence>